<dbReference type="Proteomes" id="UP000198740">
    <property type="component" value="Unassembled WGS sequence"/>
</dbReference>
<protein>
    <submittedName>
        <fullName evidence="3">Uncharacterized protein</fullName>
    </submittedName>
</protein>
<organism evidence="3 5">
    <name type="scientific">Pseudomonas grimontii</name>
    <dbReference type="NCBI Taxonomy" id="129847"/>
    <lineage>
        <taxon>Bacteria</taxon>
        <taxon>Pseudomonadati</taxon>
        <taxon>Pseudomonadota</taxon>
        <taxon>Gammaproteobacteria</taxon>
        <taxon>Pseudomonadales</taxon>
        <taxon>Pseudomonadaceae</taxon>
        <taxon>Pseudomonas</taxon>
    </lineage>
</organism>
<dbReference type="RefSeq" id="WP_090401141.1">
    <property type="nucleotide sequence ID" value="NZ_CAUSAB010000057.1"/>
</dbReference>
<feature type="signal peptide" evidence="1">
    <location>
        <begin position="1"/>
        <end position="22"/>
    </location>
</feature>
<dbReference type="EMBL" id="VFES01000037">
    <property type="protein sequence ID" value="TWR53405.1"/>
    <property type="molecule type" value="Genomic_DNA"/>
</dbReference>
<keyword evidence="4" id="KW-1185">Reference proteome</keyword>
<evidence type="ECO:0000313" key="4">
    <source>
        <dbReference type="Proteomes" id="UP000198740"/>
    </source>
</evidence>
<dbReference type="Proteomes" id="UP000317267">
    <property type="component" value="Unassembled WGS sequence"/>
</dbReference>
<comment type="caution">
    <text evidence="3">The sequence shown here is derived from an EMBL/GenBank/DDBJ whole genome shotgun (WGS) entry which is preliminary data.</text>
</comment>
<evidence type="ECO:0000256" key="1">
    <source>
        <dbReference type="SAM" id="SignalP"/>
    </source>
</evidence>
<gene>
    <name evidence="3" type="ORF">FIV39_31660</name>
    <name evidence="2" type="ORF">SAMN04490186_1562</name>
</gene>
<dbReference type="AlphaFoldDB" id="A0A1H1CZI8"/>
<keyword evidence="1" id="KW-0732">Signal</keyword>
<reference evidence="3 5" key="2">
    <citation type="submission" date="2019-06" db="EMBL/GenBank/DDBJ databases">
        <title>Pseudomonas bimorpha sp. nov. isolated from bovine raw milk and skim milk concentrate.</title>
        <authorList>
            <person name="Hofmann K."/>
            <person name="Huptas C."/>
            <person name="Doll E."/>
            <person name="Scherer S."/>
            <person name="Wenning M."/>
        </authorList>
    </citation>
    <scope>NUCLEOTIDE SEQUENCE [LARGE SCALE GENOMIC DNA]</scope>
    <source>
        <strain evidence="3 5">DSM 17515</strain>
    </source>
</reference>
<reference evidence="2 4" key="1">
    <citation type="submission" date="2016-10" db="EMBL/GenBank/DDBJ databases">
        <authorList>
            <person name="Varghese N."/>
            <person name="Submissions S."/>
        </authorList>
    </citation>
    <scope>NUCLEOTIDE SEQUENCE [LARGE SCALE GENOMIC DNA]</scope>
    <source>
        <strain evidence="2 4">BS2976</strain>
    </source>
</reference>
<evidence type="ECO:0000313" key="3">
    <source>
        <dbReference type="EMBL" id="TWR53405.1"/>
    </source>
</evidence>
<sequence>MTVAPHFIACMALSLLPIAVQAAPNVAPVEHPLIEVVNKTKTPLDIIQGKWITVVLPGQSQQVEDSKTQPLTIATKTRDAAIRFVTLSYAKGCKAQTCLLISGE</sequence>
<dbReference type="EMBL" id="FNKM01000002">
    <property type="protein sequence ID" value="SDQ69687.1"/>
    <property type="molecule type" value="Genomic_DNA"/>
</dbReference>
<name>A0A1H1CZI8_9PSED</name>
<evidence type="ECO:0000313" key="2">
    <source>
        <dbReference type="EMBL" id="SDQ69687.1"/>
    </source>
</evidence>
<feature type="chain" id="PRO_5044371236" evidence="1">
    <location>
        <begin position="23"/>
        <end position="104"/>
    </location>
</feature>
<evidence type="ECO:0000313" key="5">
    <source>
        <dbReference type="Proteomes" id="UP000317267"/>
    </source>
</evidence>
<accession>A0A1H1CZI8</accession>
<dbReference type="OrthoDB" id="6997386at2"/>
<proteinExistence type="predicted"/>